<dbReference type="OrthoDB" id="5599902at2759"/>
<feature type="domain" description="DUF8032" evidence="1">
    <location>
        <begin position="207"/>
        <end position="300"/>
    </location>
</feature>
<evidence type="ECO:0000313" key="3">
    <source>
        <dbReference type="Proteomes" id="UP000774326"/>
    </source>
</evidence>
<dbReference type="EMBL" id="JAEUBG010005434">
    <property type="protein sequence ID" value="KAH3674999.1"/>
    <property type="molecule type" value="Genomic_DNA"/>
</dbReference>
<keyword evidence="3" id="KW-1185">Reference proteome</keyword>
<dbReference type="PANTHER" id="PTHR22949">
    <property type="entry name" value="WHITE COLLAR 2 PROTEIN WC2"/>
    <property type="match status" value="1"/>
</dbReference>
<dbReference type="PANTHER" id="PTHR22949:SF0">
    <property type="entry name" value="RE27538P"/>
    <property type="match status" value="1"/>
</dbReference>
<evidence type="ECO:0000259" key="1">
    <source>
        <dbReference type="Pfam" id="PF26087"/>
    </source>
</evidence>
<proteinExistence type="predicted"/>
<name>A0A9P8PPK4_WICPI</name>
<dbReference type="AlphaFoldDB" id="A0A9P8PPK4"/>
<evidence type="ECO:0000313" key="2">
    <source>
        <dbReference type="EMBL" id="KAH3674999.1"/>
    </source>
</evidence>
<reference evidence="2" key="1">
    <citation type="journal article" date="2021" name="Open Biol.">
        <title>Shared evolutionary footprints suggest mitochondrial oxidative damage underlies multiple complex I losses in fungi.</title>
        <authorList>
            <person name="Schikora-Tamarit M.A."/>
            <person name="Marcet-Houben M."/>
            <person name="Nosek J."/>
            <person name="Gabaldon T."/>
        </authorList>
    </citation>
    <scope>NUCLEOTIDE SEQUENCE</scope>
    <source>
        <strain evidence="2">CBS2887</strain>
    </source>
</reference>
<reference evidence="2" key="2">
    <citation type="submission" date="2021-01" db="EMBL/GenBank/DDBJ databases">
        <authorList>
            <person name="Schikora-Tamarit M.A."/>
        </authorList>
    </citation>
    <scope>NUCLEOTIDE SEQUENCE</scope>
    <source>
        <strain evidence="2">CBS2887</strain>
    </source>
</reference>
<sequence>MLNQTIFEESQQVYQFSQLQPQPFPLPLPQQQLQQQPYPMQWIPQLYYPNPYVPYNYGSQDSDMSSGPLFPIPYPQMNHLNPMPQFGYELPRIKSLEEYENSTQMIGEPLALNQHNQSYSLTPMDQAHQMQNTMIISYPRLMLVGPGSATSSPVQQSNSAEPTTVIASPYISDSPLIDSKSKTKRVLPGPIKATKPILSYDDATGEEVLKFRYTDFKIVKEFALRIPRENCINCSEITEDFKKRNCLYPNAMVPVDQYQGRRYKYENECNEVGWIISWYNKDIRGRKGILQRAVDSWRNTRNDKRVRSRRVRGVSK</sequence>
<accession>A0A9P8PPK4</accession>
<protein>
    <recommendedName>
        <fullName evidence="1">DUF8032 domain-containing protein</fullName>
    </recommendedName>
</protein>
<dbReference type="Proteomes" id="UP000774326">
    <property type="component" value="Unassembled WGS sequence"/>
</dbReference>
<dbReference type="InterPro" id="IPR058345">
    <property type="entry name" value="DUF8032"/>
</dbReference>
<organism evidence="2 3">
    <name type="scientific">Wickerhamomyces pijperi</name>
    <name type="common">Yeast</name>
    <name type="synonym">Pichia pijperi</name>
    <dbReference type="NCBI Taxonomy" id="599730"/>
    <lineage>
        <taxon>Eukaryota</taxon>
        <taxon>Fungi</taxon>
        <taxon>Dikarya</taxon>
        <taxon>Ascomycota</taxon>
        <taxon>Saccharomycotina</taxon>
        <taxon>Saccharomycetes</taxon>
        <taxon>Phaffomycetales</taxon>
        <taxon>Wickerhamomycetaceae</taxon>
        <taxon>Wickerhamomyces</taxon>
    </lineage>
</organism>
<gene>
    <name evidence="2" type="ORF">WICPIJ_009385</name>
</gene>
<comment type="caution">
    <text evidence="2">The sequence shown here is derived from an EMBL/GenBank/DDBJ whole genome shotgun (WGS) entry which is preliminary data.</text>
</comment>
<dbReference type="Pfam" id="PF26087">
    <property type="entry name" value="DUF8032"/>
    <property type="match status" value="1"/>
</dbReference>